<dbReference type="InParanoid" id="A0A316VPC9"/>
<evidence type="ECO:0000259" key="10">
    <source>
        <dbReference type="Pfam" id="PF23925"/>
    </source>
</evidence>
<feature type="domain" description="ELP1 three-helical bundle" evidence="11">
    <location>
        <begin position="1230"/>
        <end position="1383"/>
    </location>
</feature>
<dbReference type="Pfam" id="PF23797">
    <property type="entry name" value="Beta-prop_ELP1_2nd"/>
    <property type="match status" value="1"/>
</dbReference>
<protein>
    <submittedName>
        <fullName evidence="12">IKI3-domain-containing protein</fullName>
    </submittedName>
</protein>
<dbReference type="OrthoDB" id="40048at2759"/>
<comment type="subcellular location">
    <subcellularLocation>
        <location evidence="1">Cytoplasm</location>
    </subcellularLocation>
</comment>
<dbReference type="GeneID" id="37036728"/>
<dbReference type="STRING" id="1522189.A0A316VPC9"/>
<name>A0A316VPC9_9BASI</name>
<organism evidence="12 13">
    <name type="scientific">Ceraceosorus guamensis</name>
    <dbReference type="NCBI Taxonomy" id="1522189"/>
    <lineage>
        <taxon>Eukaryota</taxon>
        <taxon>Fungi</taxon>
        <taxon>Dikarya</taxon>
        <taxon>Basidiomycota</taxon>
        <taxon>Ustilaginomycotina</taxon>
        <taxon>Exobasidiomycetes</taxon>
        <taxon>Ceraceosorales</taxon>
        <taxon>Ceraceosoraceae</taxon>
        <taxon>Ceraceosorus</taxon>
    </lineage>
</organism>
<feature type="compositionally biased region" description="Low complexity" evidence="6">
    <location>
        <begin position="26"/>
        <end position="36"/>
    </location>
</feature>
<sequence length="1486" mass="162664">MRNLVLLSSPSYLTTATSTLTQHGQPSASASSSSSPSPSPSGIAVSNDRLTVSPTSHTLYWATSRPSTTHAGLVTFDVYQHSHATSQSQHEAVGSHHARSICSFAAPGSPQGTAERSQVLSLAYLTDIAQDGSDALIIVTSGGDIGVVALPYHASGQGQSQSLASAPPPPPEIVGSVEQGILAAAWSPDEERLVLITAASEEDGPEKMLVMSRSWEVEHESVLISSDLGKDTFVNLGWGSIETQFHGQAGKQGAALASQQALASGRSSFLPDDDLLPRISWRSNSESFVVSCINQQSFGEGQNTSSRVMRIYDKSGVLSTTNEPVKGLGLIAAWKPNSLLIASAQRFGEGPNLQPGRQGRHDVVFLENNGLRHGEFSLREDSHSMPVVGPFGSLPSSSLPDRSTPHSIQDLTWNSDGSLLAIHLVRMSSTAEKQHLLQIWSPTNYCWTLRQELEVAPCEQIKHCTWHGEDVLSLRLLTSQRVISYTFSFVEITSNEEMPHDAACAAVMDGTHLRLTPLRTRNVAPPYAAYTLSISEAETNKDFGQRSATIRHVAWCDDSTEDASRSILALLICGPTRRCVLLYACEWGNLAKKAPQGGWPLHAPRLLGEVASLPFDAEDAAASPGLSRQVAVSKLGDGGTANSFRVAVLGTDRLGTSDLLSLCDVEMDETRRTATQSSMRDLGLGASAPRVLAPCLGFEATRAGGFYVHSADGSVKGFSGPIEGVEELDADMQRLTEWCPSVLHRRIAHIAEDGSEQAVGTSIEITLGLSTSGKLYANEKCIASDATSFVLSGDTLVWSTSAHRVKFLSLSSCVQSKENAEVISHRYDASDEDNPLSRRVERGSRIVTAIPSSMSIVLQMPRGNLETIYPRPLILSVVRQHLASSQYGSAFGICRTHRIDLNIIAQHSALLSDLELFVTQMEHEDHLNLFLSALSTDLLHADKLNELCEKMRAVLDRKPLGKRWTNSCLVTFVKQSPPNFEGALLRLRDIHVQDVEAANSACQYLIFLADADKLYRAALGLYDFVLPLLVAQHSPRKDPREYLEELRSIRAIENVHYQRYDIDDRLGRHGKALSWIARAGDEHYEAAVEYADRHNLEKQAIVAWAHEPRRQRAAYERYGDVLVNKQKYSEAGAAFVLARQRNKAIDAYKRADDWLNAFAIAVEPPRLPSTEIELLADMLTASLSDAGRYEDAARVAIEYAKDVDHGIELLSTGRHFSEARRMCAHHSRMDLVETHVKPATLEAQTTLLDDVEAMHKQLDTTLVRMAELRRKKRESPEEFYPDDGPSDPQADGRSDASTRISALSRFTRFTRFTASAAGSTSIAGSDMSNLTAKQRKKEEKKRVTGKKGSVYEEDYLFESLKKLLSSRLREVQSSTAALVPHLLVLSGAQRSAASVLSASLSKFEMEAQSKLRDLKDALLVESRAMEEMRLDALRSSSAQGIAFEELAAAGLFQPLPRRDEVALSDVEWRNVVEEAANARLEIQVDV</sequence>
<dbReference type="GO" id="GO:0005829">
    <property type="term" value="C:cytosol"/>
    <property type="evidence" value="ECO:0007669"/>
    <property type="project" value="TreeGrafter"/>
</dbReference>
<feature type="region of interest" description="Disordered" evidence="6">
    <location>
        <begin position="1270"/>
        <end position="1296"/>
    </location>
</feature>
<dbReference type="InterPro" id="IPR006849">
    <property type="entry name" value="Elp1"/>
</dbReference>
<dbReference type="GO" id="GO:0002926">
    <property type="term" value="P:tRNA wobble base 5-methoxycarbonylmethyl-2-thiouridinylation"/>
    <property type="evidence" value="ECO:0007669"/>
    <property type="project" value="TreeGrafter"/>
</dbReference>
<evidence type="ECO:0000313" key="12">
    <source>
        <dbReference type="EMBL" id="PWN39427.1"/>
    </source>
</evidence>
<evidence type="ECO:0000256" key="6">
    <source>
        <dbReference type="SAM" id="MobiDB-lite"/>
    </source>
</evidence>
<evidence type="ECO:0000313" key="13">
    <source>
        <dbReference type="Proteomes" id="UP000245783"/>
    </source>
</evidence>
<dbReference type="PANTHER" id="PTHR12747">
    <property type="entry name" value="ELONGATOR COMPLEX PROTEIN 1"/>
    <property type="match status" value="1"/>
</dbReference>
<dbReference type="RefSeq" id="XP_025366587.1">
    <property type="nucleotide sequence ID" value="XM_025514858.1"/>
</dbReference>
<dbReference type="EMBL" id="KZ819468">
    <property type="protein sequence ID" value="PWN39427.1"/>
    <property type="molecule type" value="Genomic_DNA"/>
</dbReference>
<evidence type="ECO:0000256" key="4">
    <source>
        <dbReference type="ARBA" id="ARBA00022490"/>
    </source>
</evidence>
<dbReference type="InterPro" id="IPR056165">
    <property type="entry name" value="Beta-prop_ELP1_2nd"/>
</dbReference>
<keyword evidence="13" id="KW-1185">Reference proteome</keyword>
<feature type="domain" description="ELP1 N-terminal second beta-propeller" evidence="8">
    <location>
        <begin position="507"/>
        <end position="847"/>
    </location>
</feature>
<feature type="domain" description="ELP1 alpha-solenoid" evidence="10">
    <location>
        <begin position="940"/>
        <end position="1044"/>
    </location>
</feature>
<feature type="domain" description="ELP1 alpha-solenoid" evidence="10">
    <location>
        <begin position="871"/>
        <end position="936"/>
    </location>
</feature>
<dbReference type="InterPro" id="IPR056169">
    <property type="entry name" value="HB_ELP1"/>
</dbReference>
<evidence type="ECO:0000259" key="9">
    <source>
        <dbReference type="Pfam" id="PF23878"/>
    </source>
</evidence>
<dbReference type="GO" id="GO:0033588">
    <property type="term" value="C:elongator holoenzyme complex"/>
    <property type="evidence" value="ECO:0007669"/>
    <property type="project" value="InterPro"/>
</dbReference>
<comment type="pathway">
    <text evidence="2">tRNA modification; 5-methoxycarbonylmethyl-2-thiouridine-tRNA biosynthesis.</text>
</comment>
<dbReference type="Pfam" id="PF23936">
    <property type="entry name" value="HB_ELP1"/>
    <property type="match status" value="1"/>
</dbReference>
<feature type="region of interest" description="Disordered" evidence="6">
    <location>
        <begin position="19"/>
        <end position="48"/>
    </location>
</feature>
<accession>A0A316VPC9</accession>
<gene>
    <name evidence="12" type="ORF">IE81DRAFT_326560</name>
</gene>
<comment type="similarity">
    <text evidence="3">Belongs to the ELP1/IKA1 family.</text>
</comment>
<reference evidence="12 13" key="1">
    <citation type="journal article" date="2018" name="Mol. Biol. Evol.">
        <title>Broad Genomic Sampling Reveals a Smut Pathogenic Ancestry of the Fungal Clade Ustilaginomycotina.</title>
        <authorList>
            <person name="Kijpornyongpan T."/>
            <person name="Mondo S.J."/>
            <person name="Barry K."/>
            <person name="Sandor L."/>
            <person name="Lee J."/>
            <person name="Lipzen A."/>
            <person name="Pangilinan J."/>
            <person name="LaButti K."/>
            <person name="Hainaut M."/>
            <person name="Henrissat B."/>
            <person name="Grigoriev I.V."/>
            <person name="Spatafora J.W."/>
            <person name="Aime M.C."/>
        </authorList>
    </citation>
    <scope>NUCLEOTIDE SEQUENCE [LARGE SCALE GENOMIC DNA]</scope>
    <source>
        <strain evidence="12 13">MCA 4658</strain>
    </source>
</reference>
<dbReference type="GO" id="GO:0000049">
    <property type="term" value="F:tRNA binding"/>
    <property type="evidence" value="ECO:0007669"/>
    <property type="project" value="TreeGrafter"/>
</dbReference>
<keyword evidence="5" id="KW-0819">tRNA processing</keyword>
<dbReference type="UniPathway" id="UPA00988"/>
<proteinExistence type="inferred from homology"/>
<evidence type="ECO:0000259" key="11">
    <source>
        <dbReference type="Pfam" id="PF23936"/>
    </source>
</evidence>
<evidence type="ECO:0000256" key="2">
    <source>
        <dbReference type="ARBA" id="ARBA00005043"/>
    </source>
</evidence>
<dbReference type="PANTHER" id="PTHR12747:SF0">
    <property type="entry name" value="ELONGATOR COMPLEX PROTEIN 1"/>
    <property type="match status" value="1"/>
</dbReference>
<dbReference type="Pfam" id="PF23925">
    <property type="entry name" value="A-sol_ELP1"/>
    <property type="match status" value="2"/>
</dbReference>
<dbReference type="Pfam" id="PF04762">
    <property type="entry name" value="Beta-prop_ELP1_1st"/>
    <property type="match status" value="1"/>
</dbReference>
<dbReference type="Pfam" id="PF23878">
    <property type="entry name" value="TPR_ELP1"/>
    <property type="match status" value="1"/>
</dbReference>
<dbReference type="InterPro" id="IPR056166">
    <property type="entry name" value="TPR_ELP1"/>
</dbReference>
<evidence type="ECO:0000256" key="5">
    <source>
        <dbReference type="ARBA" id="ARBA00022694"/>
    </source>
</evidence>
<keyword evidence="4" id="KW-0963">Cytoplasm</keyword>
<feature type="domain" description="ELP1 TPR" evidence="9">
    <location>
        <begin position="1057"/>
        <end position="1221"/>
    </location>
</feature>
<dbReference type="FunCoup" id="A0A316VPC9">
    <property type="interactions" value="434"/>
</dbReference>
<evidence type="ECO:0000256" key="3">
    <source>
        <dbReference type="ARBA" id="ARBA00006086"/>
    </source>
</evidence>
<evidence type="ECO:0000259" key="8">
    <source>
        <dbReference type="Pfam" id="PF23797"/>
    </source>
</evidence>
<evidence type="ECO:0000259" key="7">
    <source>
        <dbReference type="Pfam" id="PF04762"/>
    </source>
</evidence>
<dbReference type="Proteomes" id="UP000245783">
    <property type="component" value="Unassembled WGS sequence"/>
</dbReference>
<dbReference type="InterPro" id="IPR056164">
    <property type="entry name" value="Beta-prop_ELP1_1st"/>
</dbReference>
<dbReference type="InterPro" id="IPR056167">
    <property type="entry name" value="A-sol_ELP1"/>
</dbReference>
<feature type="domain" description="ELP1 first N-terminal beta-propeller" evidence="7">
    <location>
        <begin position="86"/>
        <end position="468"/>
    </location>
</feature>
<feature type="region of interest" description="Disordered" evidence="6">
    <location>
        <begin position="1320"/>
        <end position="1344"/>
    </location>
</feature>
<dbReference type="PIRSF" id="PIRSF017233">
    <property type="entry name" value="IKAP"/>
    <property type="match status" value="1"/>
</dbReference>
<evidence type="ECO:0000256" key="1">
    <source>
        <dbReference type="ARBA" id="ARBA00004496"/>
    </source>
</evidence>